<reference evidence="1 3" key="1">
    <citation type="submission" date="2015-09" db="EMBL/GenBank/DDBJ databases">
        <authorList>
            <consortium name="Pathogen Informatics"/>
        </authorList>
    </citation>
    <scope>NUCLEOTIDE SEQUENCE [LARGE SCALE GENOMIC DNA]</scope>
    <source>
        <strain evidence="1 3">2789STDY5834865</strain>
    </source>
</reference>
<organism evidence="1 3">
    <name type="scientific">Enterocloster clostridioformis</name>
    <dbReference type="NCBI Taxonomy" id="1531"/>
    <lineage>
        <taxon>Bacteria</taxon>
        <taxon>Bacillati</taxon>
        <taxon>Bacillota</taxon>
        <taxon>Clostridia</taxon>
        <taxon>Lachnospirales</taxon>
        <taxon>Lachnospiraceae</taxon>
        <taxon>Enterocloster</taxon>
    </lineage>
</organism>
<dbReference type="RefSeq" id="WP_057572535.1">
    <property type="nucleotide sequence ID" value="NZ_CZAB01000047.1"/>
</dbReference>
<evidence type="ECO:0000313" key="4">
    <source>
        <dbReference type="Proteomes" id="UP000251853"/>
    </source>
</evidence>
<dbReference type="Proteomes" id="UP000251853">
    <property type="component" value="Unassembled WGS sequence"/>
</dbReference>
<keyword evidence="4" id="KW-1185">Reference proteome</keyword>
<name>A0A174QJ34_9FIRM</name>
<dbReference type="EMBL" id="UAVW01000019">
    <property type="protein sequence ID" value="SQB15977.1"/>
    <property type="molecule type" value="Genomic_DNA"/>
</dbReference>
<dbReference type="AlphaFoldDB" id="A0A174QJ34"/>
<dbReference type="Proteomes" id="UP000095512">
    <property type="component" value="Unassembled WGS sequence"/>
</dbReference>
<evidence type="ECO:0000313" key="2">
    <source>
        <dbReference type="EMBL" id="SQB15977.1"/>
    </source>
</evidence>
<dbReference type="EMBL" id="CZAB01000047">
    <property type="protein sequence ID" value="CUP71941.1"/>
    <property type="molecule type" value="Genomic_DNA"/>
</dbReference>
<evidence type="ECO:0000313" key="3">
    <source>
        <dbReference type="Proteomes" id="UP000095512"/>
    </source>
</evidence>
<protein>
    <submittedName>
        <fullName evidence="1">Uncharacterized protein</fullName>
    </submittedName>
</protein>
<accession>A0A174QJ34</accession>
<gene>
    <name evidence="1" type="ORF">ERS852480_03924</name>
    <name evidence="2" type="ORF">NCTC11224_05074</name>
</gene>
<evidence type="ECO:0000313" key="1">
    <source>
        <dbReference type="EMBL" id="CUP71941.1"/>
    </source>
</evidence>
<reference evidence="2 4" key="2">
    <citation type="submission" date="2018-06" db="EMBL/GenBank/DDBJ databases">
        <authorList>
            <consortium name="Pathogen Informatics"/>
            <person name="Doyle S."/>
        </authorList>
    </citation>
    <scope>NUCLEOTIDE SEQUENCE [LARGE SCALE GENOMIC DNA]</scope>
    <source>
        <strain evidence="2 4">NCTC11224</strain>
    </source>
</reference>
<proteinExistence type="predicted"/>
<sequence>MESMRDIDRAMEREIAKGSCPLRFIRIEFGDSPYQEIASREKLLEVLSYLLRTGDYGRFAGKGTGNNVYMDIKGRKPAFQRTRSFLDRNSIFSAIRRYGKKIKPDFDGHTYLETVRCIFELPEGEQEKYRVTYDGQETFAFPMSDKYILGLYTHCISARRAASADMDIPGAGFSEKEQGIASLEDVRDVLFQCLLFDTIKCGEGVLYADLCTIYCLKEDR</sequence>